<name>A0A7V8NMN7_9BACT</name>
<feature type="signal peptide" evidence="2">
    <location>
        <begin position="1"/>
        <end position="35"/>
    </location>
</feature>
<feature type="compositionally biased region" description="Low complexity" evidence="1">
    <location>
        <begin position="182"/>
        <end position="191"/>
    </location>
</feature>
<dbReference type="EMBL" id="JACDQQ010000396">
    <property type="protein sequence ID" value="MBA0084158.1"/>
    <property type="molecule type" value="Genomic_DNA"/>
</dbReference>
<dbReference type="Pfam" id="PF13474">
    <property type="entry name" value="SnoaL_3"/>
    <property type="match status" value="1"/>
</dbReference>
<keyword evidence="5" id="KW-1185">Reference proteome</keyword>
<dbReference type="Gene3D" id="3.10.450.50">
    <property type="match status" value="1"/>
</dbReference>
<evidence type="ECO:0000256" key="2">
    <source>
        <dbReference type="SAM" id="SignalP"/>
    </source>
</evidence>
<comment type="caution">
    <text evidence="4">The sequence shown here is derived from an EMBL/GenBank/DDBJ whole genome shotgun (WGS) entry which is preliminary data.</text>
</comment>
<accession>A0A7V8NMN7</accession>
<organism evidence="4 5">
    <name type="scientific">Candidatus Acidiferrum panamense</name>
    <dbReference type="NCBI Taxonomy" id="2741543"/>
    <lineage>
        <taxon>Bacteria</taxon>
        <taxon>Pseudomonadati</taxon>
        <taxon>Acidobacteriota</taxon>
        <taxon>Terriglobia</taxon>
        <taxon>Candidatus Acidiferrales</taxon>
        <taxon>Candidatus Acidiferrum</taxon>
    </lineage>
</organism>
<feature type="region of interest" description="Disordered" evidence="1">
    <location>
        <begin position="177"/>
        <end position="206"/>
    </location>
</feature>
<dbReference type="InterPro" id="IPR037401">
    <property type="entry name" value="SnoaL-like"/>
</dbReference>
<feature type="domain" description="SnoaL-like" evidence="3">
    <location>
        <begin position="67"/>
        <end position="181"/>
    </location>
</feature>
<dbReference type="AlphaFoldDB" id="A0A7V8NMN7"/>
<evidence type="ECO:0000259" key="3">
    <source>
        <dbReference type="Pfam" id="PF13474"/>
    </source>
</evidence>
<dbReference type="Proteomes" id="UP000567293">
    <property type="component" value="Unassembled WGS sequence"/>
</dbReference>
<dbReference type="SUPFAM" id="SSF54427">
    <property type="entry name" value="NTF2-like"/>
    <property type="match status" value="1"/>
</dbReference>
<proteinExistence type="predicted"/>
<sequence>MKKKFAMNPRKGSLEKGVRFLLAGVLLLANLSVAAAQKDKKKKKDQAQPSDSSKPLLLGDEQQIDYLLSEMLGAWQIGDVEKLHAAYADDVSLVSGGWTPPVIGWANYAPIFQQSRARMQRVRMDRSNSYIRVNGNTGWACYQWDFSADVDGQSVQSRGQTTVIVVKRNDHWLIVHNHTSLSPGGAPSSPANTTTPQPTSAKPNGF</sequence>
<reference evidence="4" key="1">
    <citation type="submission" date="2020-06" db="EMBL/GenBank/DDBJ databases">
        <title>Legume-microbial interactions unlock mineral nutrients during tropical forest succession.</title>
        <authorList>
            <person name="Epihov D.Z."/>
        </authorList>
    </citation>
    <scope>NUCLEOTIDE SEQUENCE [LARGE SCALE GENOMIC DNA]</scope>
    <source>
        <strain evidence="4">Pan2503</strain>
    </source>
</reference>
<feature type="compositionally biased region" description="Polar residues" evidence="1">
    <location>
        <begin position="192"/>
        <end position="206"/>
    </location>
</feature>
<evidence type="ECO:0000313" key="4">
    <source>
        <dbReference type="EMBL" id="MBA0084158.1"/>
    </source>
</evidence>
<evidence type="ECO:0000313" key="5">
    <source>
        <dbReference type="Proteomes" id="UP000567293"/>
    </source>
</evidence>
<feature type="chain" id="PRO_5031447897" evidence="2">
    <location>
        <begin position="36"/>
        <end position="206"/>
    </location>
</feature>
<evidence type="ECO:0000256" key="1">
    <source>
        <dbReference type="SAM" id="MobiDB-lite"/>
    </source>
</evidence>
<protein>
    <submittedName>
        <fullName evidence="4">Nuclear transport factor 2 family protein</fullName>
    </submittedName>
</protein>
<keyword evidence="2" id="KW-0732">Signal</keyword>
<gene>
    <name evidence="4" type="ORF">HRJ53_04110</name>
</gene>
<dbReference type="InterPro" id="IPR032710">
    <property type="entry name" value="NTF2-like_dom_sf"/>
</dbReference>